<dbReference type="SMART" id="SM00320">
    <property type="entry name" value="WD40"/>
    <property type="match status" value="3"/>
</dbReference>
<organism evidence="4 5">
    <name type="scientific">Lepeophtheirus salmonis</name>
    <name type="common">Salmon louse</name>
    <name type="synonym">Caligus salmonis</name>
    <dbReference type="NCBI Taxonomy" id="72036"/>
    <lineage>
        <taxon>Eukaryota</taxon>
        <taxon>Metazoa</taxon>
        <taxon>Ecdysozoa</taxon>
        <taxon>Arthropoda</taxon>
        <taxon>Crustacea</taxon>
        <taxon>Multicrustacea</taxon>
        <taxon>Hexanauplia</taxon>
        <taxon>Copepoda</taxon>
        <taxon>Siphonostomatoida</taxon>
        <taxon>Caligidae</taxon>
        <taxon>Lepeophtheirus</taxon>
    </lineage>
</organism>
<accession>A0A7R8CJ53</accession>
<gene>
    <name evidence="4" type="ORF">LSAA_5270</name>
</gene>
<dbReference type="InterPro" id="IPR039328">
    <property type="entry name" value="WDR89"/>
</dbReference>
<dbReference type="SUPFAM" id="SSF50978">
    <property type="entry name" value="WD40 repeat-like"/>
    <property type="match status" value="1"/>
</dbReference>
<evidence type="ECO:0000313" key="5">
    <source>
        <dbReference type="Proteomes" id="UP000675881"/>
    </source>
</evidence>
<keyword evidence="5" id="KW-1185">Reference proteome</keyword>
<evidence type="ECO:0000313" key="4">
    <source>
        <dbReference type="EMBL" id="CAF2838485.1"/>
    </source>
</evidence>
<dbReference type="PROSITE" id="PS50082">
    <property type="entry name" value="WD_REPEATS_2"/>
    <property type="match status" value="1"/>
</dbReference>
<dbReference type="InterPro" id="IPR001680">
    <property type="entry name" value="WD40_rpt"/>
</dbReference>
<dbReference type="Gene3D" id="2.130.10.10">
    <property type="entry name" value="YVTN repeat-like/Quinoprotein amine dehydrogenase"/>
    <property type="match status" value="2"/>
</dbReference>
<keyword evidence="3" id="KW-0677">Repeat</keyword>
<proteinExistence type="predicted"/>
<dbReference type="OrthoDB" id="25131at2759"/>
<evidence type="ECO:0000256" key="2">
    <source>
        <dbReference type="ARBA" id="ARBA00022574"/>
    </source>
</evidence>
<dbReference type="AlphaFoldDB" id="A0A7R8CJ53"/>
<protein>
    <recommendedName>
        <fullName evidence="1">WD repeat-containing protein 89</fullName>
    </recommendedName>
</protein>
<dbReference type="PANTHER" id="PTHR22889">
    <property type="entry name" value="WD REPEAT-CONTAINING PROTEIN 89"/>
    <property type="match status" value="1"/>
</dbReference>
<dbReference type="EMBL" id="HG994593">
    <property type="protein sequence ID" value="CAF2838485.1"/>
    <property type="molecule type" value="Genomic_DNA"/>
</dbReference>
<dbReference type="Proteomes" id="UP000675881">
    <property type="component" value="Chromosome 14"/>
</dbReference>
<keyword evidence="2" id="KW-0853">WD repeat</keyword>
<dbReference type="PROSITE" id="PS50294">
    <property type="entry name" value="WD_REPEATS_REGION"/>
    <property type="match status" value="1"/>
</dbReference>
<reference evidence="4" key="1">
    <citation type="submission" date="2021-02" db="EMBL/GenBank/DDBJ databases">
        <authorList>
            <person name="Bekaert M."/>
        </authorList>
    </citation>
    <scope>NUCLEOTIDE SEQUENCE</scope>
    <source>
        <strain evidence="4">IoA-00</strain>
    </source>
</reference>
<name>A0A7R8CJ53_LEPSM</name>
<evidence type="ECO:0000256" key="3">
    <source>
        <dbReference type="ARBA" id="ARBA00022737"/>
    </source>
</evidence>
<evidence type="ECO:0000256" key="1">
    <source>
        <dbReference type="ARBA" id="ARBA00021125"/>
    </source>
</evidence>
<dbReference type="PANTHER" id="PTHR22889:SF0">
    <property type="entry name" value="WD REPEAT-CONTAINING PROTEIN 89"/>
    <property type="match status" value="1"/>
</dbReference>
<dbReference type="InterPro" id="IPR036322">
    <property type="entry name" value="WD40_repeat_dom_sf"/>
</dbReference>
<dbReference type="Pfam" id="PF00400">
    <property type="entry name" value="WD40"/>
    <property type="match status" value="2"/>
</dbReference>
<dbReference type="InterPro" id="IPR015943">
    <property type="entry name" value="WD40/YVTN_repeat-like_dom_sf"/>
</dbReference>
<sequence length="389" mass="43253">MSDLSGIKLDTNTDKDIFQKDVSEVFSTKYVLDKHVSVGLDSTYVLLLDFNSSKDTIAGALSNGKVSLYTSDLIKKESFKVHEDSITGLQFSPTEPNLFYTSSMDMEVKLWDLRTGGSQGQVKRFYDSSAKTSGMSLRRTSRGYWNTHIDDITTLKYHISDPNKLASGSVDGVVNVYDISQPTEDEALSEAINTQSSVQKIKWYNKESEDSLAIITHTEDIYLWRVSDSYPAQIFKRDQITSLGLRRSSVESAYVVDVHPSLDKSLFFICGSRCPNNSCLRVSYPKKSKLKPYSDLKSSKILNELVSCSIMNENTGDIVTGNESGLIIKWSPAGKGENDHCDNDVVSGKKSRSSKSTLCSDVILETGLDSNSLENHLVDIWIIIAQTFS</sequence>